<dbReference type="EMBL" id="MU853223">
    <property type="protein sequence ID" value="KAK4129379.1"/>
    <property type="molecule type" value="Genomic_DNA"/>
</dbReference>
<reference evidence="2" key="2">
    <citation type="submission" date="2023-05" db="EMBL/GenBank/DDBJ databases">
        <authorList>
            <consortium name="Lawrence Berkeley National Laboratory"/>
            <person name="Steindorff A."/>
            <person name="Hensen N."/>
            <person name="Bonometti L."/>
            <person name="Westerberg I."/>
            <person name="Brannstrom I.O."/>
            <person name="Guillou S."/>
            <person name="Cros-Aarteil S."/>
            <person name="Calhoun S."/>
            <person name="Haridas S."/>
            <person name="Kuo A."/>
            <person name="Mondo S."/>
            <person name="Pangilinan J."/>
            <person name="Riley R."/>
            <person name="Labutti K."/>
            <person name="Andreopoulos B."/>
            <person name="Lipzen A."/>
            <person name="Chen C."/>
            <person name="Yanf M."/>
            <person name="Daum C."/>
            <person name="Ng V."/>
            <person name="Clum A."/>
            <person name="Ohm R."/>
            <person name="Martin F."/>
            <person name="Silar P."/>
            <person name="Natvig D."/>
            <person name="Lalanne C."/>
            <person name="Gautier V."/>
            <person name="Ament-Velasquez S.L."/>
            <person name="Kruys A."/>
            <person name="Hutchinson M.I."/>
            <person name="Powell A.J."/>
            <person name="Barry K."/>
            <person name="Miller A.N."/>
            <person name="Grigoriev I.V."/>
            <person name="Debuchy R."/>
            <person name="Gladieux P."/>
            <person name="Thoren M.H."/>
            <person name="Johannesson H."/>
        </authorList>
    </citation>
    <scope>NUCLEOTIDE SEQUENCE</scope>
    <source>
        <strain evidence="2">CBS 731.68</strain>
    </source>
</reference>
<keyword evidence="3" id="KW-1185">Reference proteome</keyword>
<sequence length="150" mass="16268">MPWKQDPWSSLLLIVPSGRVTRFGNPLTFSTPSIDAQLLQRADIQVSPAASAASLGRHSHEERWIKRLLGYIQPRMNQLKAEAAAAGHLGDSTGFGMFCKVLDGFDEDPVEGRLKLGIEVGLGPSMKAGPVMRGHEESCMRGSSLKSNIP</sequence>
<gene>
    <name evidence="2" type="ORF">N657DRAFT_71902</name>
</gene>
<organism evidence="2 3">
    <name type="scientific">Parathielavia appendiculata</name>
    <dbReference type="NCBI Taxonomy" id="2587402"/>
    <lineage>
        <taxon>Eukaryota</taxon>
        <taxon>Fungi</taxon>
        <taxon>Dikarya</taxon>
        <taxon>Ascomycota</taxon>
        <taxon>Pezizomycotina</taxon>
        <taxon>Sordariomycetes</taxon>
        <taxon>Sordariomycetidae</taxon>
        <taxon>Sordariales</taxon>
        <taxon>Chaetomiaceae</taxon>
        <taxon>Parathielavia</taxon>
    </lineage>
</organism>
<evidence type="ECO:0000256" key="1">
    <source>
        <dbReference type="SAM" id="MobiDB-lite"/>
    </source>
</evidence>
<evidence type="ECO:0000313" key="3">
    <source>
        <dbReference type="Proteomes" id="UP001302602"/>
    </source>
</evidence>
<evidence type="ECO:0000313" key="2">
    <source>
        <dbReference type="EMBL" id="KAK4129379.1"/>
    </source>
</evidence>
<dbReference type="Proteomes" id="UP001302602">
    <property type="component" value="Unassembled WGS sequence"/>
</dbReference>
<dbReference type="GeneID" id="87834281"/>
<protein>
    <submittedName>
        <fullName evidence="2">Uncharacterized protein</fullName>
    </submittedName>
</protein>
<proteinExistence type="predicted"/>
<feature type="region of interest" description="Disordered" evidence="1">
    <location>
        <begin position="129"/>
        <end position="150"/>
    </location>
</feature>
<name>A0AAN6UAU3_9PEZI</name>
<accession>A0AAN6UAU3</accession>
<dbReference type="AlphaFoldDB" id="A0AAN6UAU3"/>
<reference evidence="2" key="1">
    <citation type="journal article" date="2023" name="Mol. Phylogenet. Evol.">
        <title>Genome-scale phylogeny and comparative genomics of the fungal order Sordariales.</title>
        <authorList>
            <person name="Hensen N."/>
            <person name="Bonometti L."/>
            <person name="Westerberg I."/>
            <person name="Brannstrom I.O."/>
            <person name="Guillou S."/>
            <person name="Cros-Aarteil S."/>
            <person name="Calhoun S."/>
            <person name="Haridas S."/>
            <person name="Kuo A."/>
            <person name="Mondo S."/>
            <person name="Pangilinan J."/>
            <person name="Riley R."/>
            <person name="LaButti K."/>
            <person name="Andreopoulos B."/>
            <person name="Lipzen A."/>
            <person name="Chen C."/>
            <person name="Yan M."/>
            <person name="Daum C."/>
            <person name="Ng V."/>
            <person name="Clum A."/>
            <person name="Steindorff A."/>
            <person name="Ohm R.A."/>
            <person name="Martin F."/>
            <person name="Silar P."/>
            <person name="Natvig D.O."/>
            <person name="Lalanne C."/>
            <person name="Gautier V."/>
            <person name="Ament-Velasquez S.L."/>
            <person name="Kruys A."/>
            <person name="Hutchinson M.I."/>
            <person name="Powell A.J."/>
            <person name="Barry K."/>
            <person name="Miller A.N."/>
            <person name="Grigoriev I.V."/>
            <person name="Debuchy R."/>
            <person name="Gladieux P."/>
            <person name="Hiltunen Thoren M."/>
            <person name="Johannesson H."/>
        </authorList>
    </citation>
    <scope>NUCLEOTIDE SEQUENCE</scope>
    <source>
        <strain evidence="2">CBS 731.68</strain>
    </source>
</reference>
<dbReference type="RefSeq" id="XP_062653150.1">
    <property type="nucleotide sequence ID" value="XM_062797502.1"/>
</dbReference>
<comment type="caution">
    <text evidence="2">The sequence shown here is derived from an EMBL/GenBank/DDBJ whole genome shotgun (WGS) entry which is preliminary data.</text>
</comment>